<sequence length="376" mass="41469">MRMSPPCSCITHRSQADFPIESSCSVVDCFDPQELVDCEAKGIMSTGVGKIVPHENDVLMGRGGKNNQHVGNEKLRALARGQSENYRMSSKKGKSYISRELVKDVRNMSPPGRFLKKQANGEWIDVGDEVAREKASQVLRDAVAVCSTSPTDATEKQLDKSMETMATEHRRSSSAPPAIHKGQRRRRDWEDADDDQNQQYVTPRGAPPGHHPPVTPSSSSAKRRRYYDSAWVEHEHVQHHPYQYRYPPHGHHHPPPPPPPPPHGMPTPDYYGGHGGRQHPNYYHYPPAAPYPPQQPPPAFATAEPPHPPHHREARQGPPTKAPQPAYGPPVAPTSGAPEATTGGINEFDLFEGGLLDDEETKPPAGDGDLRNSGSF</sequence>
<feature type="compositionally biased region" description="Pro residues" evidence="1">
    <location>
        <begin position="320"/>
        <end position="332"/>
    </location>
</feature>
<dbReference type="Pfam" id="PF20710">
    <property type="entry name" value="DUF6824"/>
    <property type="match status" value="1"/>
</dbReference>
<reference evidence="3" key="1">
    <citation type="submission" date="2021-01" db="EMBL/GenBank/DDBJ databases">
        <authorList>
            <person name="Corre E."/>
            <person name="Pelletier E."/>
            <person name="Niang G."/>
            <person name="Scheremetjew M."/>
            <person name="Finn R."/>
            <person name="Kale V."/>
            <person name="Holt S."/>
            <person name="Cochrane G."/>
            <person name="Meng A."/>
            <person name="Brown T."/>
            <person name="Cohen L."/>
        </authorList>
    </citation>
    <scope>NUCLEOTIDE SEQUENCE</scope>
    <source>
        <strain evidence="3">CCMP 410</strain>
    </source>
</reference>
<evidence type="ECO:0000259" key="2">
    <source>
        <dbReference type="Pfam" id="PF20710"/>
    </source>
</evidence>
<feature type="compositionally biased region" description="Pro residues" evidence="1">
    <location>
        <begin position="205"/>
        <end position="215"/>
    </location>
</feature>
<dbReference type="EMBL" id="HBGK01008356">
    <property type="protein sequence ID" value="CAD9275424.1"/>
    <property type="molecule type" value="Transcribed_RNA"/>
</dbReference>
<feature type="compositionally biased region" description="Pro residues" evidence="1">
    <location>
        <begin position="255"/>
        <end position="265"/>
    </location>
</feature>
<feature type="domain" description="DUF6824" evidence="2">
    <location>
        <begin position="57"/>
        <end position="141"/>
    </location>
</feature>
<feature type="compositionally biased region" description="Basic and acidic residues" evidence="1">
    <location>
        <begin position="153"/>
        <end position="171"/>
    </location>
</feature>
<name>A0A7S1USB0_9STRA</name>
<gene>
    <name evidence="3" type="ORF">GOCE00092_LOCUS4332</name>
</gene>
<dbReference type="AlphaFoldDB" id="A0A7S1USB0"/>
<feature type="region of interest" description="Disordered" evidence="1">
    <location>
        <begin position="147"/>
        <end position="222"/>
    </location>
</feature>
<evidence type="ECO:0000256" key="1">
    <source>
        <dbReference type="SAM" id="MobiDB-lite"/>
    </source>
</evidence>
<dbReference type="InterPro" id="IPR049227">
    <property type="entry name" value="DUF6824"/>
</dbReference>
<proteinExistence type="predicted"/>
<evidence type="ECO:0000313" key="3">
    <source>
        <dbReference type="EMBL" id="CAD9275424.1"/>
    </source>
</evidence>
<organism evidence="3">
    <name type="scientific">Grammatophora oceanica</name>
    <dbReference type="NCBI Taxonomy" id="210454"/>
    <lineage>
        <taxon>Eukaryota</taxon>
        <taxon>Sar</taxon>
        <taxon>Stramenopiles</taxon>
        <taxon>Ochrophyta</taxon>
        <taxon>Bacillariophyta</taxon>
        <taxon>Fragilariophyceae</taxon>
        <taxon>Fragilariophycidae</taxon>
        <taxon>Rhabdonematales</taxon>
        <taxon>Grammatophoraceae</taxon>
        <taxon>Grammatophora</taxon>
    </lineage>
</organism>
<accession>A0A7S1USB0</accession>
<feature type="compositionally biased region" description="Pro residues" evidence="1">
    <location>
        <begin position="287"/>
        <end position="299"/>
    </location>
</feature>
<feature type="region of interest" description="Disordered" evidence="1">
    <location>
        <begin position="242"/>
        <end position="376"/>
    </location>
</feature>
<protein>
    <recommendedName>
        <fullName evidence="2">DUF6824 domain-containing protein</fullName>
    </recommendedName>
</protein>